<feature type="domain" description="Hint" evidence="7">
    <location>
        <begin position="74"/>
        <end position="167"/>
    </location>
</feature>
<dbReference type="EMBL" id="BAAAOG010000002">
    <property type="protein sequence ID" value="GAA1954444.1"/>
    <property type="molecule type" value="Genomic_DNA"/>
</dbReference>
<dbReference type="PANTHER" id="PTHR43432:SF3">
    <property type="entry name" value="SLR0285 PROTEIN"/>
    <property type="match status" value="1"/>
</dbReference>
<dbReference type="PRINTS" id="PR00379">
    <property type="entry name" value="INTEIN"/>
</dbReference>
<dbReference type="CDD" id="cd01335">
    <property type="entry name" value="Radical_SAM"/>
    <property type="match status" value="1"/>
</dbReference>
<evidence type="ECO:0000259" key="7">
    <source>
        <dbReference type="SMART" id="SM00306"/>
    </source>
</evidence>
<dbReference type="InterPro" id="IPR006141">
    <property type="entry name" value="Intein_N"/>
</dbReference>
<keyword evidence="3" id="KW-0651">Protein splicing</keyword>
<dbReference type="InterPro" id="IPR036844">
    <property type="entry name" value="Hint_dom_sf"/>
</dbReference>
<keyword evidence="4" id="KW-0408">Iron</keyword>
<dbReference type="InterPro" id="IPR003587">
    <property type="entry name" value="Hint_dom_N"/>
</dbReference>
<evidence type="ECO:0000259" key="6">
    <source>
        <dbReference type="SMART" id="SM00305"/>
    </source>
</evidence>
<comment type="caution">
    <text evidence="8">The sequence shown here is derived from an EMBL/GenBank/DDBJ whole genome shotgun (WGS) entry which is preliminary data.</text>
</comment>
<name>A0ABP5C0D8_9MICO</name>
<keyword evidence="9" id="KW-1185">Reference proteome</keyword>
<reference evidence="9" key="1">
    <citation type="journal article" date="2019" name="Int. J. Syst. Evol. Microbiol.">
        <title>The Global Catalogue of Microorganisms (GCM) 10K type strain sequencing project: providing services to taxonomists for standard genome sequencing and annotation.</title>
        <authorList>
            <consortium name="The Broad Institute Genomics Platform"/>
            <consortium name="The Broad Institute Genome Sequencing Center for Infectious Disease"/>
            <person name="Wu L."/>
            <person name="Ma J."/>
        </authorList>
    </citation>
    <scope>NUCLEOTIDE SEQUENCE [LARGE SCALE GENOMIC DNA]</scope>
    <source>
        <strain evidence="9">JCM 14901</strain>
    </source>
</reference>
<dbReference type="SMART" id="SM00306">
    <property type="entry name" value="HintN"/>
    <property type="match status" value="1"/>
</dbReference>
<evidence type="ECO:0000256" key="5">
    <source>
        <dbReference type="ARBA" id="ARBA00023014"/>
    </source>
</evidence>
<dbReference type="InterPro" id="IPR030934">
    <property type="entry name" value="Intein_C"/>
</dbReference>
<dbReference type="NCBIfam" id="TIGR01445">
    <property type="entry name" value="intein_Nterm"/>
    <property type="match status" value="1"/>
</dbReference>
<dbReference type="SUPFAM" id="SSF51294">
    <property type="entry name" value="Hedgehog/intein (Hint) domain"/>
    <property type="match status" value="1"/>
</dbReference>
<dbReference type="InterPro" id="IPR006142">
    <property type="entry name" value="INTEIN"/>
</dbReference>
<dbReference type="InterPro" id="IPR007197">
    <property type="entry name" value="rSAM"/>
</dbReference>
<dbReference type="SUPFAM" id="SSF55608">
    <property type="entry name" value="Homing endonucleases"/>
    <property type="match status" value="1"/>
</dbReference>
<keyword evidence="5" id="KW-0411">Iron-sulfur</keyword>
<dbReference type="CDD" id="cd00081">
    <property type="entry name" value="Hint"/>
    <property type="match status" value="1"/>
</dbReference>
<dbReference type="Gene3D" id="2.170.16.10">
    <property type="entry name" value="Hedgehog/Intein (Hint) domain"/>
    <property type="match status" value="1"/>
</dbReference>
<evidence type="ECO:0000256" key="3">
    <source>
        <dbReference type="ARBA" id="ARBA00023000"/>
    </source>
</evidence>
<dbReference type="InterPro" id="IPR027434">
    <property type="entry name" value="Homing_endonucl"/>
</dbReference>
<dbReference type="InterPro" id="IPR040086">
    <property type="entry name" value="MJ0683-like"/>
</dbReference>
<keyword evidence="1" id="KW-0479">Metal-binding</keyword>
<dbReference type="NCBIfam" id="NF038136">
    <property type="entry name" value="rSAM_Rv_intein"/>
    <property type="match status" value="1"/>
</dbReference>
<feature type="domain" description="Hint" evidence="6">
    <location>
        <begin position="386"/>
        <end position="428"/>
    </location>
</feature>
<evidence type="ECO:0000256" key="2">
    <source>
        <dbReference type="ARBA" id="ARBA00022813"/>
    </source>
</evidence>
<evidence type="ECO:0000256" key="1">
    <source>
        <dbReference type="ARBA" id="ARBA00022723"/>
    </source>
</evidence>
<dbReference type="RefSeq" id="WP_344093061.1">
    <property type="nucleotide sequence ID" value="NZ_BAAAOG010000002.1"/>
</dbReference>
<gene>
    <name evidence="8" type="ORF">GCM10009776_15490</name>
</gene>
<dbReference type="Pfam" id="PF04055">
    <property type="entry name" value="Radical_SAM"/>
    <property type="match status" value="1"/>
</dbReference>
<evidence type="ECO:0000313" key="9">
    <source>
        <dbReference type="Proteomes" id="UP001499933"/>
    </source>
</evidence>
<dbReference type="SMART" id="SM00305">
    <property type="entry name" value="HintC"/>
    <property type="match status" value="1"/>
</dbReference>
<dbReference type="PROSITE" id="PS50818">
    <property type="entry name" value="INTEIN_C_TER"/>
    <property type="match status" value="1"/>
</dbReference>
<organism evidence="8 9">
    <name type="scientific">Microbacterium deminutum</name>
    <dbReference type="NCBI Taxonomy" id="344164"/>
    <lineage>
        <taxon>Bacteria</taxon>
        <taxon>Bacillati</taxon>
        <taxon>Actinomycetota</taxon>
        <taxon>Actinomycetes</taxon>
        <taxon>Micrococcales</taxon>
        <taxon>Microbacteriaceae</taxon>
        <taxon>Microbacterium</taxon>
    </lineage>
</organism>
<dbReference type="Proteomes" id="UP001499933">
    <property type="component" value="Unassembled WGS sequence"/>
</dbReference>
<dbReference type="PROSITE" id="PS50817">
    <property type="entry name" value="INTEIN_N_TER"/>
    <property type="match status" value="1"/>
</dbReference>
<accession>A0ABP5C0D8</accession>
<dbReference type="PANTHER" id="PTHR43432">
    <property type="entry name" value="SLR0285 PROTEIN"/>
    <property type="match status" value="1"/>
</dbReference>
<dbReference type="NCBIfam" id="NF038135">
    <property type="entry name" value="rSAM_Rv2578c"/>
    <property type="match status" value="1"/>
</dbReference>
<sequence>MRWQGQELGVADAEALPGLERLNGLVRSVTTPEFAGVTFHEVMCKSALNHVPGASAMPFDWTVNPYRGCTHACSYCVSPDTLVMTAEGRHRPISELNVGDEIIGTEPQGAYRRYTKTRVSAKWWTRKRAYRVTLADGTELVASGDHRFLTDRGWKHVTGSMSGQTRRPYLTMNLRLQGFGLTGTPASDADSVDPAYRRGYLAGMIRGDGMLFHRDYTDERRTRSIHRFRLALADTAALDRTRAFLTDEGVVTNTRPFAGATTTRRVITAIHTARREDVACIEGLIETPAARSDSWHAGFLAGIFDAEGSHSRGVLRISNKDPHVLRLVTDALEWYSIPHVSEPPRPNGVVAVRVRGGIPSTQRFFRISQPAITRKLDMTGTAIKTVADLRVVSVEDLGTEIDMVDITTGTGDFIANGVISHNCFARGTHEYLDLDAGHDFDSQIVVKINVADVLTKELRRGSWQHDAVMLGTNTDPYQRAEGRYRLMPGIVSALTESGTPFSILTKGTLLRRDLPLLQDAAASVHVSLAMSIAVFDDDLQHSVEPGTPSATARLETVRAATEAGFRVTVFLMPILPHLTDAIPAIDHALTRIKEAGASRVVYGALHLRPGAKQWFMQWLQREHPELVSSYLGLYPGVSANAPKAYRSWLAKRVRPLLRVHRLDGHAEDDSSRPRSAVPGLALRSAAVPATVVTTSRGRAAAEDEARLF</sequence>
<keyword evidence="2" id="KW-0068">Autocatalytic cleavage</keyword>
<dbReference type="InterPro" id="IPR058240">
    <property type="entry name" value="rSAM_sf"/>
</dbReference>
<dbReference type="Gene3D" id="3.80.30.30">
    <property type="match status" value="1"/>
</dbReference>
<protein>
    <submittedName>
        <fullName evidence="8">Intein-containing Rv2578c family radical SAM protein</fullName>
    </submittedName>
</protein>
<evidence type="ECO:0000313" key="8">
    <source>
        <dbReference type="EMBL" id="GAA1954444.1"/>
    </source>
</evidence>
<dbReference type="InterPro" id="IPR003586">
    <property type="entry name" value="Hint_dom_C"/>
</dbReference>
<proteinExistence type="predicted"/>
<evidence type="ECO:0000256" key="4">
    <source>
        <dbReference type="ARBA" id="ARBA00023004"/>
    </source>
</evidence>
<dbReference type="SUPFAM" id="SSF102114">
    <property type="entry name" value="Radical SAM enzymes"/>
    <property type="match status" value="1"/>
</dbReference>